<dbReference type="AlphaFoldDB" id="A0AAD2G5G6"/>
<gene>
    <name evidence="1" type="ORF">CYCCA115_LOCUS20101</name>
</gene>
<evidence type="ECO:0000313" key="2">
    <source>
        <dbReference type="Proteomes" id="UP001295423"/>
    </source>
</evidence>
<accession>A0AAD2G5G6</accession>
<protein>
    <submittedName>
        <fullName evidence="1">Uncharacterized protein</fullName>
    </submittedName>
</protein>
<comment type="caution">
    <text evidence="1">The sequence shown here is derived from an EMBL/GenBank/DDBJ whole genome shotgun (WGS) entry which is preliminary data.</text>
</comment>
<keyword evidence="2" id="KW-1185">Reference proteome</keyword>
<dbReference type="EMBL" id="CAKOGP040002136">
    <property type="protein sequence ID" value="CAJ1963303.1"/>
    <property type="molecule type" value="Genomic_DNA"/>
</dbReference>
<sequence>MILYPTIGFPGMFKFAPTTLYGSCTLFKIHLLIKATPAQADKASATAKEALKDSIAQDDCTDDETDAEGVAISNLGSFCWKLVLADIRLLVFVQTD</sequence>
<reference evidence="1" key="1">
    <citation type="submission" date="2023-08" db="EMBL/GenBank/DDBJ databases">
        <authorList>
            <person name="Audoor S."/>
            <person name="Bilcke G."/>
        </authorList>
    </citation>
    <scope>NUCLEOTIDE SEQUENCE</scope>
</reference>
<evidence type="ECO:0000313" key="1">
    <source>
        <dbReference type="EMBL" id="CAJ1963303.1"/>
    </source>
</evidence>
<dbReference type="Proteomes" id="UP001295423">
    <property type="component" value="Unassembled WGS sequence"/>
</dbReference>
<organism evidence="1 2">
    <name type="scientific">Cylindrotheca closterium</name>
    <dbReference type="NCBI Taxonomy" id="2856"/>
    <lineage>
        <taxon>Eukaryota</taxon>
        <taxon>Sar</taxon>
        <taxon>Stramenopiles</taxon>
        <taxon>Ochrophyta</taxon>
        <taxon>Bacillariophyta</taxon>
        <taxon>Bacillariophyceae</taxon>
        <taxon>Bacillariophycidae</taxon>
        <taxon>Bacillariales</taxon>
        <taxon>Bacillariaceae</taxon>
        <taxon>Cylindrotheca</taxon>
    </lineage>
</organism>
<name>A0AAD2G5G6_9STRA</name>
<proteinExistence type="predicted"/>